<comment type="caution">
    <text evidence="2">The sequence shown here is derived from an EMBL/GenBank/DDBJ whole genome shotgun (WGS) entry which is preliminary data.</text>
</comment>
<reference evidence="2 3" key="1">
    <citation type="journal article" date="2019" name="Int. J. Syst. Evol. Microbiol.">
        <title>The Global Catalogue of Microorganisms (GCM) 10K type strain sequencing project: providing services to taxonomists for standard genome sequencing and annotation.</title>
        <authorList>
            <consortium name="The Broad Institute Genomics Platform"/>
            <consortium name="The Broad Institute Genome Sequencing Center for Infectious Disease"/>
            <person name="Wu L."/>
            <person name="Ma J."/>
        </authorList>
    </citation>
    <scope>NUCLEOTIDE SEQUENCE [LARGE SCALE GENOMIC DNA]</scope>
    <source>
        <strain evidence="2 3">CGMCC 1.12563</strain>
    </source>
</reference>
<gene>
    <name evidence="2" type="ORF">ACFSBT_04370</name>
</gene>
<dbReference type="Proteomes" id="UP001597187">
    <property type="component" value="Unassembled WGS sequence"/>
</dbReference>
<keyword evidence="1" id="KW-1133">Transmembrane helix</keyword>
<feature type="transmembrane region" description="Helical" evidence="1">
    <location>
        <begin position="6"/>
        <end position="27"/>
    </location>
</feature>
<dbReference type="RefSeq" id="WP_250872490.1">
    <property type="nucleotide sequence ID" value="NZ_JALXFV010000002.1"/>
</dbReference>
<accession>A0ABD6AS95</accession>
<feature type="transmembrane region" description="Helical" evidence="1">
    <location>
        <begin position="83"/>
        <end position="101"/>
    </location>
</feature>
<dbReference type="AlphaFoldDB" id="A0ABD6AS95"/>
<feature type="transmembrane region" description="Helical" evidence="1">
    <location>
        <begin position="47"/>
        <end position="71"/>
    </location>
</feature>
<sequence>MGPGFFELGMVIVVVQILFIAGAYGYLHYRYPLGNPATRQRVNKTLVSGVGLTTIGQLTALGAPALLWITNLSFSNATMLSEAGVALALVGYVAVLAGFTLHSRAAR</sequence>
<keyword evidence="3" id="KW-1185">Reference proteome</keyword>
<evidence type="ECO:0000313" key="2">
    <source>
        <dbReference type="EMBL" id="MFD1512514.1"/>
    </source>
</evidence>
<dbReference type="EMBL" id="JBHUDC010000002">
    <property type="protein sequence ID" value="MFD1512514.1"/>
    <property type="molecule type" value="Genomic_DNA"/>
</dbReference>
<name>A0ABD6AS95_9EURY</name>
<evidence type="ECO:0000313" key="3">
    <source>
        <dbReference type="Proteomes" id="UP001597187"/>
    </source>
</evidence>
<evidence type="ECO:0000256" key="1">
    <source>
        <dbReference type="SAM" id="Phobius"/>
    </source>
</evidence>
<keyword evidence="1" id="KW-0472">Membrane</keyword>
<protein>
    <submittedName>
        <fullName evidence="2">Uncharacterized protein</fullName>
    </submittedName>
</protein>
<organism evidence="2 3">
    <name type="scientific">Halomarina rubra</name>
    <dbReference type="NCBI Taxonomy" id="2071873"/>
    <lineage>
        <taxon>Archaea</taxon>
        <taxon>Methanobacteriati</taxon>
        <taxon>Methanobacteriota</taxon>
        <taxon>Stenosarchaea group</taxon>
        <taxon>Halobacteria</taxon>
        <taxon>Halobacteriales</taxon>
        <taxon>Natronomonadaceae</taxon>
        <taxon>Halomarina</taxon>
    </lineage>
</organism>
<keyword evidence="1" id="KW-0812">Transmembrane</keyword>
<proteinExistence type="predicted"/>